<feature type="compositionally biased region" description="Polar residues" evidence="6">
    <location>
        <begin position="319"/>
        <end position="328"/>
    </location>
</feature>
<dbReference type="Proteomes" id="UP001143981">
    <property type="component" value="Unassembled WGS sequence"/>
</dbReference>
<dbReference type="GO" id="GO:0033698">
    <property type="term" value="C:Rpd3L complex"/>
    <property type="evidence" value="ECO:0007669"/>
    <property type="project" value="UniProtKB-ARBA"/>
</dbReference>
<feature type="compositionally biased region" description="Low complexity" evidence="6">
    <location>
        <begin position="168"/>
        <end position="186"/>
    </location>
</feature>
<evidence type="ECO:0000256" key="2">
    <source>
        <dbReference type="ARBA" id="ARBA00022491"/>
    </source>
</evidence>
<organism evidence="7 8">
    <name type="scientific">Coemansia biformis</name>
    <dbReference type="NCBI Taxonomy" id="1286918"/>
    <lineage>
        <taxon>Eukaryota</taxon>
        <taxon>Fungi</taxon>
        <taxon>Fungi incertae sedis</taxon>
        <taxon>Zoopagomycota</taxon>
        <taxon>Kickxellomycotina</taxon>
        <taxon>Kickxellomycetes</taxon>
        <taxon>Kickxellales</taxon>
        <taxon>Kickxellaceae</taxon>
        <taxon>Coemansia</taxon>
    </lineage>
</organism>
<dbReference type="OrthoDB" id="10265969at2759"/>
<feature type="region of interest" description="Disordered" evidence="6">
    <location>
        <begin position="1"/>
        <end position="227"/>
    </location>
</feature>
<evidence type="ECO:0000313" key="7">
    <source>
        <dbReference type="EMBL" id="KAJ1726916.1"/>
    </source>
</evidence>
<evidence type="ECO:0000256" key="1">
    <source>
        <dbReference type="ARBA" id="ARBA00004123"/>
    </source>
</evidence>
<feature type="region of interest" description="Disordered" evidence="6">
    <location>
        <begin position="410"/>
        <end position="478"/>
    </location>
</feature>
<dbReference type="GO" id="GO:0000122">
    <property type="term" value="P:negative regulation of transcription by RNA polymerase II"/>
    <property type="evidence" value="ECO:0007669"/>
    <property type="project" value="TreeGrafter"/>
</dbReference>
<evidence type="ECO:0000313" key="8">
    <source>
        <dbReference type="Proteomes" id="UP001143981"/>
    </source>
</evidence>
<dbReference type="AlphaFoldDB" id="A0A9W8CX59"/>
<feature type="compositionally biased region" description="Polar residues" evidence="6">
    <location>
        <begin position="203"/>
        <end position="218"/>
    </location>
</feature>
<feature type="compositionally biased region" description="Low complexity" evidence="6">
    <location>
        <begin position="24"/>
        <end position="43"/>
    </location>
</feature>
<dbReference type="EMBL" id="JANBOI010001308">
    <property type="protein sequence ID" value="KAJ1726916.1"/>
    <property type="molecule type" value="Genomic_DNA"/>
</dbReference>
<protein>
    <submittedName>
        <fullName evidence="7">Transcriptional regulatory protein sin3</fullName>
    </submittedName>
</protein>
<keyword evidence="2" id="KW-0678">Repressor</keyword>
<feature type="compositionally biased region" description="Low complexity" evidence="6">
    <location>
        <begin position="446"/>
        <end position="478"/>
    </location>
</feature>
<feature type="compositionally biased region" description="Polar residues" evidence="6">
    <location>
        <begin position="272"/>
        <end position="283"/>
    </location>
</feature>
<dbReference type="InterPro" id="IPR003822">
    <property type="entry name" value="PAH"/>
</dbReference>
<dbReference type="PANTHER" id="PTHR12346:SF0">
    <property type="entry name" value="SIN3A, ISOFORM G"/>
    <property type="match status" value="1"/>
</dbReference>
<evidence type="ECO:0000256" key="5">
    <source>
        <dbReference type="PROSITE-ProRule" id="PRU00810"/>
    </source>
</evidence>
<keyword evidence="4 5" id="KW-0539">Nucleus</keyword>
<dbReference type="GO" id="GO:0003714">
    <property type="term" value="F:transcription corepressor activity"/>
    <property type="evidence" value="ECO:0007669"/>
    <property type="project" value="InterPro"/>
</dbReference>
<keyword evidence="8" id="KW-1185">Reference proteome</keyword>
<proteinExistence type="predicted"/>
<name>A0A9W8CX59_9FUNG</name>
<comment type="caution">
    <text evidence="7">The sequence shown here is derived from an EMBL/GenBank/DDBJ whole genome shotgun (WGS) entry which is preliminary data.</text>
</comment>
<reference evidence="7" key="1">
    <citation type="submission" date="2022-07" db="EMBL/GenBank/DDBJ databases">
        <title>Phylogenomic reconstructions and comparative analyses of Kickxellomycotina fungi.</title>
        <authorList>
            <person name="Reynolds N.K."/>
            <person name="Stajich J.E."/>
            <person name="Barry K."/>
            <person name="Grigoriev I.V."/>
            <person name="Crous P."/>
            <person name="Smith M.E."/>
        </authorList>
    </citation>
    <scope>NUCLEOTIDE SEQUENCE</scope>
    <source>
        <strain evidence="7">BCRC 34381</strain>
    </source>
</reference>
<dbReference type="InterPro" id="IPR039774">
    <property type="entry name" value="Sin3-like"/>
</dbReference>
<dbReference type="FunFam" id="1.20.1160.11:FF:000003">
    <property type="entry name" value="Paired amphipathic helix SIN3-like protein"/>
    <property type="match status" value="1"/>
</dbReference>
<evidence type="ECO:0000256" key="6">
    <source>
        <dbReference type="SAM" id="MobiDB-lite"/>
    </source>
</evidence>
<dbReference type="GO" id="GO:0010628">
    <property type="term" value="P:positive regulation of gene expression"/>
    <property type="evidence" value="ECO:0007669"/>
    <property type="project" value="UniProtKB-ARBA"/>
</dbReference>
<evidence type="ECO:0000256" key="4">
    <source>
        <dbReference type="ARBA" id="ARBA00023242"/>
    </source>
</evidence>
<evidence type="ECO:0000256" key="3">
    <source>
        <dbReference type="ARBA" id="ARBA00022737"/>
    </source>
</evidence>
<comment type="subcellular location">
    <subcellularLocation>
        <location evidence="1 5">Nucleus</location>
    </subcellularLocation>
</comment>
<feature type="compositionally biased region" description="Low complexity" evidence="6">
    <location>
        <begin position="296"/>
        <end position="314"/>
    </location>
</feature>
<dbReference type="Gene3D" id="1.20.1160.11">
    <property type="entry name" value="Paired amphipathic helix"/>
    <property type="match status" value="2"/>
</dbReference>
<keyword evidence="3" id="KW-0677">Repeat</keyword>
<gene>
    <name evidence="7" type="primary">SIN3</name>
    <name evidence="7" type="ORF">LPJ61_004876</name>
</gene>
<dbReference type="FunFam" id="1.20.1160.11:FF:000001">
    <property type="entry name" value="Paired amphipathic helix protein Sin3"/>
    <property type="match status" value="1"/>
</dbReference>
<dbReference type="PANTHER" id="PTHR12346">
    <property type="entry name" value="SIN3B-RELATED"/>
    <property type="match status" value="1"/>
</dbReference>
<feature type="region of interest" description="Disordered" evidence="6">
    <location>
        <begin position="264"/>
        <end position="283"/>
    </location>
</feature>
<feature type="compositionally biased region" description="Low complexity" evidence="6">
    <location>
        <begin position="123"/>
        <end position="148"/>
    </location>
</feature>
<feature type="non-terminal residue" evidence="7">
    <location>
        <position position="642"/>
    </location>
</feature>
<dbReference type="InterPro" id="IPR036600">
    <property type="entry name" value="PAH_sf"/>
</dbReference>
<dbReference type="PROSITE" id="PS51477">
    <property type="entry name" value="PAH"/>
    <property type="match status" value="2"/>
</dbReference>
<dbReference type="Pfam" id="PF02671">
    <property type="entry name" value="PAH"/>
    <property type="match status" value="2"/>
</dbReference>
<sequence>MVTPMSPKAESMGAGAGARPYMPPMAHSSPAASAGTPGAPHSARPAASYAPGSTPVHSQAPYLMQDVSPIPGGSAAPVSAPLPPIPGAYVRSPSFTGTQAAGAPTAKGTAQPQHAASLPLPGHATAATAHDEPAASPASYAPSTAAQATLPRMQQPPGLSSPGARPGAQPHPQHAQSPHSHQHTASAPPPKQAPSPRVHRAASAQSTPLPPHSQQSPRTMGGAVHAASVGPAAGATFAATPKAPHPSAAPATMATAAVPPLGPAHSMGTVARPSSATASSVQPQSAGLAITGAQNGAPAAGSGSSAAAAASGGSELAHRQQSQPQAQTEAGGRPLNVSDALSYLDMVKSQFHDRPEVYNQFLEIMKEFKSHAIDTPGVINRVSRLFHGSPALIQGFNTFLPPGYRIECSDDPSEGVRVTTPSGSIIPDMHRQASSVSLQGPPQSPAPASSQPAAQRSQHQQPYASRDQYAARRAAQGGQSAQTALQSAAAEANGQLGTAYAGSAAATAAASATAHSPGAMRSPSIPASQRSRGVPVEFNHAITYVNKIKMRFAAEPDRYKEFLEILQTYQKESRPIHEVYGQVQHLFSSAPDLLDEFKQFLPDTSEAGAGASALTGVGSPPTAYARPGAGAGAAAGGGMAQG</sequence>
<feature type="region of interest" description="Disordered" evidence="6">
    <location>
        <begin position="292"/>
        <end position="334"/>
    </location>
</feature>
<accession>A0A9W8CX59</accession>
<dbReference type="SUPFAM" id="SSF47762">
    <property type="entry name" value="PAH2 domain"/>
    <property type="match status" value="2"/>
</dbReference>